<organism evidence="11 12">
    <name type="scientific">Crassostrea virginica</name>
    <name type="common">Eastern oyster</name>
    <dbReference type="NCBI Taxonomy" id="6565"/>
    <lineage>
        <taxon>Eukaryota</taxon>
        <taxon>Metazoa</taxon>
        <taxon>Spiralia</taxon>
        <taxon>Lophotrochozoa</taxon>
        <taxon>Mollusca</taxon>
        <taxon>Bivalvia</taxon>
        <taxon>Autobranchia</taxon>
        <taxon>Pteriomorphia</taxon>
        <taxon>Ostreida</taxon>
        <taxon>Ostreoidea</taxon>
        <taxon>Ostreidae</taxon>
        <taxon>Crassostrea</taxon>
    </lineage>
</organism>
<evidence type="ECO:0000256" key="8">
    <source>
        <dbReference type="ARBA" id="ARBA00022842"/>
    </source>
</evidence>
<dbReference type="GO" id="GO:0046872">
    <property type="term" value="F:metal ion binding"/>
    <property type="evidence" value="ECO:0007669"/>
    <property type="project" value="UniProtKB-KW"/>
</dbReference>
<keyword evidence="5" id="KW-0479">Metal-binding</keyword>
<evidence type="ECO:0000259" key="10">
    <source>
        <dbReference type="Pfam" id="PF20266"/>
    </source>
</evidence>
<keyword evidence="3" id="KW-0808">Transferase</keyword>
<feature type="domain" description="Mab-21-like nucleotidyltransferase" evidence="9">
    <location>
        <begin position="174"/>
        <end position="244"/>
    </location>
</feature>
<accession>A0A8B8C0Q6</accession>
<evidence type="ECO:0000256" key="2">
    <source>
        <dbReference type="ARBA" id="ARBA00008307"/>
    </source>
</evidence>
<dbReference type="GO" id="GO:0016779">
    <property type="term" value="F:nucleotidyltransferase activity"/>
    <property type="evidence" value="ECO:0007669"/>
    <property type="project" value="UniProtKB-KW"/>
</dbReference>
<dbReference type="PANTHER" id="PTHR10656">
    <property type="entry name" value="CELL FATE DETERMINING PROTEIN MAB21-RELATED"/>
    <property type="match status" value="1"/>
</dbReference>
<dbReference type="PANTHER" id="PTHR10656:SF42">
    <property type="entry name" value="CYCLIC GMP-AMP SYNTHASE-LIKE PROTEIN-RELATED"/>
    <property type="match status" value="1"/>
</dbReference>
<gene>
    <name evidence="12" type="primary">LOC111114575</name>
</gene>
<dbReference type="GO" id="GO:0005524">
    <property type="term" value="F:ATP binding"/>
    <property type="evidence" value="ECO:0007669"/>
    <property type="project" value="UniProtKB-KW"/>
</dbReference>
<evidence type="ECO:0000313" key="12">
    <source>
        <dbReference type="RefSeq" id="XP_022308646.1"/>
    </source>
</evidence>
<dbReference type="Pfam" id="PF03281">
    <property type="entry name" value="Mab-21"/>
    <property type="match status" value="1"/>
</dbReference>
<keyword evidence="6" id="KW-0547">Nucleotide-binding</keyword>
<keyword evidence="4" id="KW-0548">Nucleotidyltransferase</keyword>
<dbReference type="RefSeq" id="XP_022308646.1">
    <property type="nucleotide sequence ID" value="XM_022452938.1"/>
</dbReference>
<evidence type="ECO:0000256" key="1">
    <source>
        <dbReference type="ARBA" id="ARBA00001946"/>
    </source>
</evidence>
<evidence type="ECO:0000313" key="11">
    <source>
        <dbReference type="Proteomes" id="UP000694844"/>
    </source>
</evidence>
<dbReference type="InterPro" id="IPR046903">
    <property type="entry name" value="Mab-21-like_nuc_Trfase"/>
</dbReference>
<dbReference type="InterPro" id="IPR024810">
    <property type="entry name" value="MAB21L/cGLR"/>
</dbReference>
<comment type="cofactor">
    <cofactor evidence="1">
        <name>Mg(2+)</name>
        <dbReference type="ChEBI" id="CHEBI:18420"/>
    </cofactor>
</comment>
<dbReference type="KEGG" id="cvn:111114575"/>
<keyword evidence="11" id="KW-1185">Reference proteome</keyword>
<comment type="similarity">
    <text evidence="2">Belongs to the mab-21 family.</text>
</comment>
<name>A0A8B8C0Q6_CRAVI</name>
<evidence type="ECO:0000256" key="3">
    <source>
        <dbReference type="ARBA" id="ARBA00022679"/>
    </source>
</evidence>
<evidence type="ECO:0000256" key="5">
    <source>
        <dbReference type="ARBA" id="ARBA00022723"/>
    </source>
</evidence>
<dbReference type="InterPro" id="IPR046906">
    <property type="entry name" value="Mab-21_HhH/H2TH-like"/>
</dbReference>
<protein>
    <submittedName>
        <fullName evidence="12">Uncharacterized protein LOC111114575</fullName>
    </submittedName>
</protein>
<dbReference type="OrthoDB" id="6127746at2759"/>
<reference evidence="12" key="1">
    <citation type="submission" date="2025-08" db="UniProtKB">
        <authorList>
            <consortium name="RefSeq"/>
        </authorList>
    </citation>
    <scope>IDENTIFICATION</scope>
    <source>
        <tissue evidence="12">Whole sample</tissue>
    </source>
</reference>
<evidence type="ECO:0000256" key="4">
    <source>
        <dbReference type="ARBA" id="ARBA00022695"/>
    </source>
</evidence>
<dbReference type="Proteomes" id="UP000694844">
    <property type="component" value="Chromosome 9"/>
</dbReference>
<proteinExistence type="inferred from homology"/>
<evidence type="ECO:0000256" key="6">
    <source>
        <dbReference type="ARBA" id="ARBA00022741"/>
    </source>
</evidence>
<dbReference type="AlphaFoldDB" id="A0A8B8C0Q6"/>
<sequence>MDSISLNGKTGFQHLCESVFVRLCQIVGTSVQVAIRRETRDIAEMVDRRVADNDDVIKMESGSRREGFRLKESDLDYMYWLNNQRVIFDMSQSEHYYTENVTLILSDSSESPPGFTLLELLTPTTYRVFHSSFVPMNDRLYISSSLYRQQTQTHYFPGSRGHGPCESGELRGLEYDFAVCFACDFWPQAASSWIDRCHSWPEREVVNEIIRNGCHFVPIGHPLGLHEHEEWRISFSLAEHKLVHSMNHCQFLTYGLLKIFLKEVIDKQSEETNKLLCSYHMKTVVFWVIQRNAFTLWCPQNLMAGFWVCFRLLLKWVYEGVCPNFFIPENNLFLSKVHGSAQRKLFLELYGLYEKGIACLLQSPSIKSYITNVLCNPRLSICTNEDRIISECDHDKELFNEIFYSAPKSFQNLARCIKFLHTIELMIGEPLTQYQVLMLKRSTAAILQSTAFRLHNMYTNTGLNKQMYIADIMSCHMLKIAAKFGCISDMMYIAMFYCKTFRFREALCITQMIKVKLAQPGLMYETHVDPERYTEAVGGQSWSTKMRQAVDNEINLYTNTFYINELTLEQQSAIQNNRHRLAFPLFVVLHFVEFLCYRHINTTLAQTALEELQELVHHDQGLYVPVEFRDISWEILGICQQMTGNLQAALYSYQQSMTQYPWNKIQNATQMRIQDLHIT</sequence>
<dbReference type="SMART" id="SM01265">
    <property type="entry name" value="Mab-21"/>
    <property type="match status" value="1"/>
</dbReference>
<evidence type="ECO:0000256" key="7">
    <source>
        <dbReference type="ARBA" id="ARBA00022840"/>
    </source>
</evidence>
<keyword evidence="7" id="KW-0067">ATP-binding</keyword>
<dbReference type="GeneID" id="111114575"/>
<feature type="domain" description="Mab-21-like HhH/H2TH-like" evidence="10">
    <location>
        <begin position="256"/>
        <end position="341"/>
    </location>
</feature>
<dbReference type="Pfam" id="PF20266">
    <property type="entry name" value="Mab-21_C"/>
    <property type="match status" value="1"/>
</dbReference>
<keyword evidence="8" id="KW-0460">Magnesium</keyword>
<dbReference type="Gene3D" id="1.10.1410.40">
    <property type="match status" value="1"/>
</dbReference>
<evidence type="ECO:0000259" key="9">
    <source>
        <dbReference type="Pfam" id="PF03281"/>
    </source>
</evidence>